<dbReference type="InterPro" id="IPR044851">
    <property type="entry name" value="Wax_synthase"/>
</dbReference>
<name>A0A0D0D5Y5_9AGAM</name>
<reference evidence="10 11" key="1">
    <citation type="submission" date="2014-04" db="EMBL/GenBank/DDBJ databases">
        <authorList>
            <consortium name="DOE Joint Genome Institute"/>
            <person name="Kuo A."/>
            <person name="Kohler A."/>
            <person name="Jargeat P."/>
            <person name="Nagy L.G."/>
            <person name="Floudas D."/>
            <person name="Copeland A."/>
            <person name="Barry K.W."/>
            <person name="Cichocki N."/>
            <person name="Veneault-Fourrey C."/>
            <person name="LaButti K."/>
            <person name="Lindquist E.A."/>
            <person name="Lipzen A."/>
            <person name="Lundell T."/>
            <person name="Morin E."/>
            <person name="Murat C."/>
            <person name="Sun H."/>
            <person name="Tunlid A."/>
            <person name="Henrissat B."/>
            <person name="Grigoriev I.V."/>
            <person name="Hibbett D.S."/>
            <person name="Martin F."/>
            <person name="Nordberg H.P."/>
            <person name="Cantor M.N."/>
            <person name="Hua S.X."/>
        </authorList>
    </citation>
    <scope>NUCLEOTIDE SEQUENCE [LARGE SCALE GENOMIC DNA]</scope>
    <source>
        <strain evidence="10 11">Ve08.2h10</strain>
    </source>
</reference>
<dbReference type="STRING" id="930991.A0A0D0D5Y5"/>
<accession>A0A0D0D5Y5</accession>
<evidence type="ECO:0000313" key="11">
    <source>
        <dbReference type="Proteomes" id="UP000054538"/>
    </source>
</evidence>
<gene>
    <name evidence="10" type="ORF">PAXRUDRAFT_830225</name>
</gene>
<keyword evidence="7 8" id="KW-0472">Membrane</keyword>
<comment type="similarity">
    <text evidence="3">Belongs to the wax synthase family.</text>
</comment>
<evidence type="ECO:0000256" key="7">
    <source>
        <dbReference type="ARBA" id="ARBA00023136"/>
    </source>
</evidence>
<keyword evidence="6 8" id="KW-1133">Transmembrane helix</keyword>
<dbReference type="InParanoid" id="A0A0D0D5Y5"/>
<keyword evidence="5 8" id="KW-0812">Transmembrane</keyword>
<evidence type="ECO:0000256" key="5">
    <source>
        <dbReference type="ARBA" id="ARBA00022692"/>
    </source>
</evidence>
<dbReference type="PANTHER" id="PTHR31595">
    <property type="entry name" value="LONG-CHAIN-ALCOHOL O-FATTY-ACYLTRANSFERASE 3-RELATED"/>
    <property type="match status" value="1"/>
</dbReference>
<dbReference type="OrthoDB" id="1077582at2759"/>
<dbReference type="HOGENOM" id="CLU_034105_0_0_1"/>
<dbReference type="AlphaFoldDB" id="A0A0D0D5Y5"/>
<comment type="subcellular location">
    <subcellularLocation>
        <location evidence="1">Membrane</location>
        <topology evidence="1">Multi-pass membrane protein</topology>
    </subcellularLocation>
</comment>
<feature type="transmembrane region" description="Helical" evidence="8">
    <location>
        <begin position="275"/>
        <end position="297"/>
    </location>
</feature>
<evidence type="ECO:0000256" key="2">
    <source>
        <dbReference type="ARBA" id="ARBA00005179"/>
    </source>
</evidence>
<feature type="transmembrane region" description="Helical" evidence="8">
    <location>
        <begin position="157"/>
        <end position="179"/>
    </location>
</feature>
<dbReference type="InterPro" id="IPR032805">
    <property type="entry name" value="Wax_synthase_dom"/>
</dbReference>
<dbReference type="GO" id="GO:0006629">
    <property type="term" value="P:lipid metabolic process"/>
    <property type="evidence" value="ECO:0007669"/>
    <property type="project" value="InterPro"/>
</dbReference>
<dbReference type="Proteomes" id="UP000054538">
    <property type="component" value="Unassembled WGS sequence"/>
</dbReference>
<dbReference type="Pfam" id="PF13813">
    <property type="entry name" value="MBOAT_2"/>
    <property type="match status" value="1"/>
</dbReference>
<evidence type="ECO:0000256" key="6">
    <source>
        <dbReference type="ARBA" id="ARBA00022989"/>
    </source>
</evidence>
<comment type="pathway">
    <text evidence="2">Secondary metabolite biosynthesis.</text>
</comment>
<evidence type="ECO:0000259" key="9">
    <source>
        <dbReference type="Pfam" id="PF13813"/>
    </source>
</evidence>
<evidence type="ECO:0000256" key="1">
    <source>
        <dbReference type="ARBA" id="ARBA00004141"/>
    </source>
</evidence>
<dbReference type="GO" id="GO:0016020">
    <property type="term" value="C:membrane"/>
    <property type="evidence" value="ECO:0007669"/>
    <property type="project" value="UniProtKB-SubCell"/>
</dbReference>
<protein>
    <recommendedName>
        <fullName evidence="9">Wax synthase domain-containing protein</fullName>
    </recommendedName>
</protein>
<evidence type="ECO:0000256" key="3">
    <source>
        <dbReference type="ARBA" id="ARBA00007282"/>
    </source>
</evidence>
<reference evidence="11" key="2">
    <citation type="submission" date="2015-01" db="EMBL/GenBank/DDBJ databases">
        <title>Evolutionary Origins and Diversification of the Mycorrhizal Mutualists.</title>
        <authorList>
            <consortium name="DOE Joint Genome Institute"/>
            <consortium name="Mycorrhizal Genomics Consortium"/>
            <person name="Kohler A."/>
            <person name="Kuo A."/>
            <person name="Nagy L.G."/>
            <person name="Floudas D."/>
            <person name="Copeland A."/>
            <person name="Barry K.W."/>
            <person name="Cichocki N."/>
            <person name="Veneault-Fourrey C."/>
            <person name="LaButti K."/>
            <person name="Lindquist E.A."/>
            <person name="Lipzen A."/>
            <person name="Lundell T."/>
            <person name="Morin E."/>
            <person name="Murat C."/>
            <person name="Riley R."/>
            <person name="Ohm R."/>
            <person name="Sun H."/>
            <person name="Tunlid A."/>
            <person name="Henrissat B."/>
            <person name="Grigoriev I.V."/>
            <person name="Hibbett D.S."/>
            <person name="Martin F."/>
        </authorList>
    </citation>
    <scope>NUCLEOTIDE SEQUENCE [LARGE SCALE GENOMIC DNA]</scope>
    <source>
        <strain evidence="11">Ve08.2h10</strain>
    </source>
</reference>
<proteinExistence type="inferred from homology"/>
<feature type="transmembrane region" description="Helical" evidence="8">
    <location>
        <begin position="26"/>
        <end position="45"/>
    </location>
</feature>
<evidence type="ECO:0000256" key="4">
    <source>
        <dbReference type="ARBA" id="ARBA00022679"/>
    </source>
</evidence>
<organism evidence="10 11">
    <name type="scientific">Paxillus rubicundulus Ve08.2h10</name>
    <dbReference type="NCBI Taxonomy" id="930991"/>
    <lineage>
        <taxon>Eukaryota</taxon>
        <taxon>Fungi</taxon>
        <taxon>Dikarya</taxon>
        <taxon>Basidiomycota</taxon>
        <taxon>Agaricomycotina</taxon>
        <taxon>Agaricomycetes</taxon>
        <taxon>Agaricomycetidae</taxon>
        <taxon>Boletales</taxon>
        <taxon>Paxilineae</taxon>
        <taxon>Paxillaceae</taxon>
        <taxon>Paxillus</taxon>
    </lineage>
</organism>
<evidence type="ECO:0000256" key="8">
    <source>
        <dbReference type="SAM" id="Phobius"/>
    </source>
</evidence>
<evidence type="ECO:0000313" key="10">
    <source>
        <dbReference type="EMBL" id="KIK92162.1"/>
    </source>
</evidence>
<sequence length="404" mass="44988">MSFATLSLRDVLQIPPTRVPIDLANFASYVLPPVISYFAAAILAVTPQTHSLRVALWPPLALLALRAAMSLDLSFDVPQRKFLNIDLVLSMFGIATRTFEWSLQKEPLKRHIRPAGATPSTIMDAIDLTTNLRGIGWDWSKGLYVPRETRPSAHTKFVAYVILSAGLHTFMCGILHSAVQSFSPDAFGSTTGGTIFDETLPFPARYFRASIISTLAAFAIYCVLQMGYDLCIIPAVLILRQDPAQWPPAFEHPWFATSVNDFWGRRWHQFYRQTFILGSYPFSFVFGRVGGVFGAFFASAVFHHIALASLNGQMELWRMLVSFGMMALGVVGERAFLQWTGKKVGGFGGWVWTMGWVNLWGTLMVDGWARAGMFGCSSFVDSATPVRALVERTVMGFDAWLHTF</sequence>
<feature type="domain" description="Wax synthase" evidence="9">
    <location>
        <begin position="246"/>
        <end position="318"/>
    </location>
</feature>
<feature type="transmembrane region" description="Helical" evidence="8">
    <location>
        <begin position="317"/>
        <end position="337"/>
    </location>
</feature>
<dbReference type="EMBL" id="KN825308">
    <property type="protein sequence ID" value="KIK92162.1"/>
    <property type="molecule type" value="Genomic_DNA"/>
</dbReference>
<dbReference type="GO" id="GO:0008374">
    <property type="term" value="F:O-acyltransferase activity"/>
    <property type="evidence" value="ECO:0007669"/>
    <property type="project" value="InterPro"/>
</dbReference>
<keyword evidence="4" id="KW-0808">Transferase</keyword>
<keyword evidence="11" id="KW-1185">Reference proteome</keyword>
<dbReference type="PANTHER" id="PTHR31595:SF57">
    <property type="entry name" value="OS04G0481900 PROTEIN"/>
    <property type="match status" value="1"/>
</dbReference>